<protein>
    <recommendedName>
        <fullName evidence="2">VWFA domain-containing protein</fullName>
    </recommendedName>
</protein>
<dbReference type="CDD" id="cd00198">
    <property type="entry name" value="vWFA"/>
    <property type="match status" value="1"/>
</dbReference>
<dbReference type="PROSITE" id="PS50234">
    <property type="entry name" value="VWFA"/>
    <property type="match status" value="1"/>
</dbReference>
<dbReference type="EMBL" id="BRXU01000009">
    <property type="protein sequence ID" value="GLC54205.1"/>
    <property type="molecule type" value="Genomic_DNA"/>
</dbReference>
<feature type="domain" description="VWFA" evidence="2">
    <location>
        <begin position="63"/>
        <end position="261"/>
    </location>
</feature>
<proteinExistence type="predicted"/>
<accession>A0A9W6BLY7</accession>
<name>A0A9W6BLY7_9CHLO</name>
<feature type="region of interest" description="Disordered" evidence="1">
    <location>
        <begin position="1"/>
        <end position="24"/>
    </location>
</feature>
<dbReference type="Proteomes" id="UP001165080">
    <property type="component" value="Unassembled WGS sequence"/>
</dbReference>
<reference evidence="3 4" key="1">
    <citation type="journal article" date="2023" name="Commun. Biol.">
        <title>Reorganization of the ancestral sex-determining regions during the evolution of trioecy in Pleodorina starrii.</title>
        <authorList>
            <person name="Takahashi K."/>
            <person name="Suzuki S."/>
            <person name="Kawai-Toyooka H."/>
            <person name="Yamamoto K."/>
            <person name="Hamaji T."/>
            <person name="Ootsuki R."/>
            <person name="Yamaguchi H."/>
            <person name="Kawachi M."/>
            <person name="Higashiyama T."/>
            <person name="Nozaki H."/>
        </authorList>
    </citation>
    <scope>NUCLEOTIDE SEQUENCE [LARGE SCALE GENOMIC DNA]</scope>
    <source>
        <strain evidence="3 4">NIES-4479</strain>
    </source>
</reference>
<sequence length="331" mass="36268">MRRANIPPTSALSRPSTSSSNGTLSTVQDWSRFFTHGAVASNANGERAMYLAGKQRSDDVCIFLDVALDNSGSMDMNCGGGKSRLAVSLECIQSIARDPTLNLQEPDSFVLRTFNGYILERFCTHPDRFDYDKMLRNIQHKPGDTGKTRVWDAMGKTLSVMLEHPEKRRAGKEVIRFMLVLTDGGDNASNDSVAAIGQKLVDASKRLANMHVVVIAAGLDGSALKDLERLTQLCNGKLGFRVITAATASDVDIKKAFAEAMDEIRALLLRDKNGNLQITTLRTRNVQLVQRSDAMAALAMQQYETSRTITSGDSNEMRSLIALMSSTSVRN</sequence>
<evidence type="ECO:0000313" key="4">
    <source>
        <dbReference type="Proteomes" id="UP001165080"/>
    </source>
</evidence>
<evidence type="ECO:0000256" key="1">
    <source>
        <dbReference type="SAM" id="MobiDB-lite"/>
    </source>
</evidence>
<dbReference type="SUPFAM" id="SSF53300">
    <property type="entry name" value="vWA-like"/>
    <property type="match status" value="1"/>
</dbReference>
<dbReference type="AlphaFoldDB" id="A0A9W6BLY7"/>
<keyword evidence="4" id="KW-1185">Reference proteome</keyword>
<feature type="compositionally biased region" description="Low complexity" evidence="1">
    <location>
        <begin position="7"/>
        <end position="20"/>
    </location>
</feature>
<evidence type="ECO:0000259" key="2">
    <source>
        <dbReference type="PROSITE" id="PS50234"/>
    </source>
</evidence>
<gene>
    <name evidence="3" type="primary">PLEST001678</name>
    <name evidence="3" type="ORF">PLESTB_000834700</name>
</gene>
<organism evidence="3 4">
    <name type="scientific">Pleodorina starrii</name>
    <dbReference type="NCBI Taxonomy" id="330485"/>
    <lineage>
        <taxon>Eukaryota</taxon>
        <taxon>Viridiplantae</taxon>
        <taxon>Chlorophyta</taxon>
        <taxon>core chlorophytes</taxon>
        <taxon>Chlorophyceae</taxon>
        <taxon>CS clade</taxon>
        <taxon>Chlamydomonadales</taxon>
        <taxon>Volvocaceae</taxon>
        <taxon>Pleodorina</taxon>
    </lineage>
</organism>
<evidence type="ECO:0000313" key="3">
    <source>
        <dbReference type="EMBL" id="GLC54205.1"/>
    </source>
</evidence>
<dbReference type="InterPro" id="IPR002035">
    <property type="entry name" value="VWF_A"/>
</dbReference>
<dbReference type="InterPro" id="IPR036465">
    <property type="entry name" value="vWFA_dom_sf"/>
</dbReference>
<dbReference type="Gene3D" id="3.40.50.410">
    <property type="entry name" value="von Willebrand factor, type A domain"/>
    <property type="match status" value="1"/>
</dbReference>
<comment type="caution">
    <text evidence="3">The sequence shown here is derived from an EMBL/GenBank/DDBJ whole genome shotgun (WGS) entry which is preliminary data.</text>
</comment>